<evidence type="ECO:0000313" key="6">
    <source>
        <dbReference type="Proteomes" id="UP000463224"/>
    </source>
</evidence>
<dbReference type="PANTHER" id="PTHR43130:SF3">
    <property type="entry name" value="HTH-TYPE TRANSCRIPTIONAL REGULATOR RV1931C"/>
    <property type="match status" value="1"/>
</dbReference>
<keyword evidence="2" id="KW-0238">DNA-binding</keyword>
<name>A0A844QAJ0_9HYPH</name>
<feature type="domain" description="HTH araC/xylS-type" evidence="4">
    <location>
        <begin position="228"/>
        <end position="326"/>
    </location>
</feature>
<dbReference type="SUPFAM" id="SSF46689">
    <property type="entry name" value="Homeodomain-like"/>
    <property type="match status" value="2"/>
</dbReference>
<dbReference type="AlphaFoldDB" id="A0A844QAJ0"/>
<dbReference type="GO" id="GO:0003700">
    <property type="term" value="F:DNA-binding transcription factor activity"/>
    <property type="evidence" value="ECO:0007669"/>
    <property type="project" value="InterPro"/>
</dbReference>
<proteinExistence type="predicted"/>
<dbReference type="PANTHER" id="PTHR43130">
    <property type="entry name" value="ARAC-FAMILY TRANSCRIPTIONAL REGULATOR"/>
    <property type="match status" value="1"/>
</dbReference>
<gene>
    <name evidence="5" type="ORF">GN330_01535</name>
</gene>
<reference evidence="5 6" key="1">
    <citation type="submission" date="2019-12" db="EMBL/GenBank/DDBJ databases">
        <title>Nitratireductor arenosus sp. nov., Isolated from sea sand, Jeju island, South Korea.</title>
        <authorList>
            <person name="Kim W."/>
        </authorList>
    </citation>
    <scope>NUCLEOTIDE SEQUENCE [LARGE SCALE GENOMIC DNA]</scope>
    <source>
        <strain evidence="5 6">CAU 1489</strain>
    </source>
</reference>
<comment type="caution">
    <text evidence="5">The sequence shown here is derived from an EMBL/GenBank/DDBJ whole genome shotgun (WGS) entry which is preliminary data.</text>
</comment>
<dbReference type="InterPro" id="IPR052158">
    <property type="entry name" value="INH-QAR"/>
</dbReference>
<accession>A0A844QAJ0</accession>
<dbReference type="SMART" id="SM00342">
    <property type="entry name" value="HTH_ARAC"/>
    <property type="match status" value="1"/>
</dbReference>
<dbReference type="InterPro" id="IPR009057">
    <property type="entry name" value="Homeodomain-like_sf"/>
</dbReference>
<keyword evidence="3" id="KW-0804">Transcription</keyword>
<keyword evidence="1" id="KW-0805">Transcription regulation</keyword>
<dbReference type="Gene3D" id="1.10.10.60">
    <property type="entry name" value="Homeodomain-like"/>
    <property type="match status" value="1"/>
</dbReference>
<dbReference type="PROSITE" id="PS00041">
    <property type="entry name" value="HTH_ARAC_FAMILY_1"/>
    <property type="match status" value="1"/>
</dbReference>
<dbReference type="Proteomes" id="UP000463224">
    <property type="component" value="Unassembled WGS sequence"/>
</dbReference>
<dbReference type="Gene3D" id="3.40.50.880">
    <property type="match status" value="1"/>
</dbReference>
<evidence type="ECO:0000256" key="3">
    <source>
        <dbReference type="ARBA" id="ARBA00023163"/>
    </source>
</evidence>
<dbReference type="SUPFAM" id="SSF52317">
    <property type="entry name" value="Class I glutamine amidotransferase-like"/>
    <property type="match status" value="1"/>
</dbReference>
<organism evidence="5 6">
    <name type="scientific">Nitratireductor arenosus</name>
    <dbReference type="NCBI Taxonomy" id="2682096"/>
    <lineage>
        <taxon>Bacteria</taxon>
        <taxon>Pseudomonadati</taxon>
        <taxon>Pseudomonadota</taxon>
        <taxon>Alphaproteobacteria</taxon>
        <taxon>Hyphomicrobiales</taxon>
        <taxon>Phyllobacteriaceae</taxon>
        <taxon>Nitratireductor</taxon>
    </lineage>
</organism>
<dbReference type="EMBL" id="WPHG01000001">
    <property type="protein sequence ID" value="MVA95937.1"/>
    <property type="molecule type" value="Genomic_DNA"/>
</dbReference>
<evidence type="ECO:0000256" key="2">
    <source>
        <dbReference type="ARBA" id="ARBA00023125"/>
    </source>
</evidence>
<keyword evidence="6" id="KW-1185">Reference proteome</keyword>
<dbReference type="InterPro" id="IPR018060">
    <property type="entry name" value="HTH_AraC"/>
</dbReference>
<dbReference type="InterPro" id="IPR018062">
    <property type="entry name" value="HTH_AraC-typ_CS"/>
</dbReference>
<dbReference type="PROSITE" id="PS01124">
    <property type="entry name" value="HTH_ARAC_FAMILY_2"/>
    <property type="match status" value="1"/>
</dbReference>
<dbReference type="Pfam" id="PF12833">
    <property type="entry name" value="HTH_18"/>
    <property type="match status" value="1"/>
</dbReference>
<dbReference type="Pfam" id="PF01965">
    <property type="entry name" value="DJ-1_PfpI"/>
    <property type="match status" value="1"/>
</dbReference>
<dbReference type="GO" id="GO:0043565">
    <property type="term" value="F:sequence-specific DNA binding"/>
    <property type="evidence" value="ECO:0007669"/>
    <property type="project" value="InterPro"/>
</dbReference>
<evidence type="ECO:0000259" key="4">
    <source>
        <dbReference type="PROSITE" id="PS01124"/>
    </source>
</evidence>
<dbReference type="InterPro" id="IPR002818">
    <property type="entry name" value="DJ-1/PfpI"/>
</dbReference>
<sequence length="327" mass="34424">MMKNEAASIFQPERAPLALTFLVFSGASIMCVASAIDPLRAANRIAGETLFDWTIVSADGDAPVTTCGLPVAVAGRFDPARRSDALIVVGGFGTRLAATSGLIAGVRRAARQARAVGGIEAGSWLLGAAGLLEGRAATTHWEDLEDFSARFPGCEVRPDRYVIDGPVFTAGGASPTFDLMLHLVRSRLGMAVALDVASVFIYDQARAATDAQPLVSLGRLDGYDARVAQAIRLMESHVDRPLPVSALARRCGVSARRLETLFADAVGETPGAYYLRLRLAAARRLVLDTAEPMADIAARSGFSSASAFSRAFAAAFGRPPSAMRGGR</sequence>
<dbReference type="InterPro" id="IPR029062">
    <property type="entry name" value="Class_I_gatase-like"/>
</dbReference>
<protein>
    <submittedName>
        <fullName evidence="5">Helix-turn-helix domain-containing protein</fullName>
    </submittedName>
</protein>
<dbReference type="CDD" id="cd03136">
    <property type="entry name" value="GATase1_AraC_ArgR_like"/>
    <property type="match status" value="1"/>
</dbReference>
<evidence type="ECO:0000256" key="1">
    <source>
        <dbReference type="ARBA" id="ARBA00023015"/>
    </source>
</evidence>
<dbReference type="RefSeq" id="WP_156710805.1">
    <property type="nucleotide sequence ID" value="NZ_WPHG01000001.1"/>
</dbReference>
<evidence type="ECO:0000313" key="5">
    <source>
        <dbReference type="EMBL" id="MVA95937.1"/>
    </source>
</evidence>